<evidence type="ECO:0000313" key="2">
    <source>
        <dbReference type="Proteomes" id="UP000242699"/>
    </source>
</evidence>
<comment type="caution">
    <text evidence="1">The sequence shown here is derived from an EMBL/GenBank/DDBJ whole genome shotgun (WGS) entry which is preliminary data.</text>
</comment>
<accession>A0A2T2WKK1</accession>
<evidence type="ECO:0000313" key="1">
    <source>
        <dbReference type="EMBL" id="PSR22750.1"/>
    </source>
</evidence>
<reference evidence="1 2" key="1">
    <citation type="journal article" date="2014" name="BMC Genomics">
        <title>Comparison of environmental and isolate Sulfobacillus genomes reveals diverse carbon, sulfur, nitrogen, and hydrogen metabolisms.</title>
        <authorList>
            <person name="Justice N.B."/>
            <person name="Norman A."/>
            <person name="Brown C.T."/>
            <person name="Singh A."/>
            <person name="Thomas B.C."/>
            <person name="Banfield J.F."/>
        </authorList>
    </citation>
    <scope>NUCLEOTIDE SEQUENCE [LARGE SCALE GENOMIC DNA]</scope>
    <source>
        <strain evidence="1">AMDSBA1</strain>
    </source>
</reference>
<gene>
    <name evidence="1" type="ORF">C7B43_20535</name>
</gene>
<organism evidence="1 2">
    <name type="scientific">Sulfobacillus benefaciens</name>
    <dbReference type="NCBI Taxonomy" id="453960"/>
    <lineage>
        <taxon>Bacteria</taxon>
        <taxon>Bacillati</taxon>
        <taxon>Bacillota</taxon>
        <taxon>Clostridia</taxon>
        <taxon>Eubacteriales</taxon>
        <taxon>Clostridiales Family XVII. Incertae Sedis</taxon>
        <taxon>Sulfobacillus</taxon>
    </lineage>
</organism>
<protein>
    <submittedName>
        <fullName evidence="1">Uncharacterized protein</fullName>
    </submittedName>
</protein>
<dbReference type="AlphaFoldDB" id="A0A2T2WKK1"/>
<sequence length="87" mass="9505">MRYRHNWQNTASAQDCVEYTVADAQAAGEDKYGHPVYGHWWKTTVPFENWTILLKIIVNNGNATGTVNSKGKGPGAVITGGPILVSM</sequence>
<name>A0A2T2WKK1_9FIRM</name>
<proteinExistence type="predicted"/>
<dbReference type="EMBL" id="PXYT01000104">
    <property type="protein sequence ID" value="PSR22750.1"/>
    <property type="molecule type" value="Genomic_DNA"/>
</dbReference>
<dbReference type="Proteomes" id="UP000242699">
    <property type="component" value="Unassembled WGS sequence"/>
</dbReference>